<evidence type="ECO:0000313" key="1">
    <source>
        <dbReference type="EMBL" id="AMM44990.1"/>
    </source>
</evidence>
<protein>
    <submittedName>
        <fullName evidence="1">Uncharacterized protein</fullName>
    </submittedName>
</protein>
<dbReference type="Proteomes" id="UP000203261">
    <property type="component" value="Segment"/>
</dbReference>
<accession>A0A127AWK8</accession>
<name>A0A127AWK8_9CAUD</name>
<evidence type="ECO:0000313" key="2">
    <source>
        <dbReference type="Proteomes" id="UP000203261"/>
    </source>
</evidence>
<dbReference type="RefSeq" id="YP_009302579.1">
    <property type="nucleotide sequence ID" value="NC_031245.1"/>
</dbReference>
<gene>
    <name evidence="1" type="ORF">SP15_190</name>
</gene>
<dbReference type="EMBL" id="KT624200">
    <property type="protein sequence ID" value="AMM44990.1"/>
    <property type="molecule type" value="Genomic_DNA"/>
</dbReference>
<reference evidence="1 2" key="1">
    <citation type="submission" date="2015-08" db="EMBL/GenBank/DDBJ databases">
        <authorList>
            <person name="Babu N.S."/>
            <person name="Beckwith C.J."/>
            <person name="Beseler K.G."/>
            <person name="Brison A."/>
            <person name="Carone J.V."/>
            <person name="Caskin T.P."/>
            <person name="Diamond M."/>
            <person name="Durham M.E."/>
            <person name="Foxe J.M."/>
            <person name="Go M."/>
            <person name="Henderson B.A."/>
            <person name="Jones I.B."/>
            <person name="McGettigan J.A."/>
            <person name="Micheletti S.J."/>
            <person name="Nasrallah M.E."/>
            <person name="Ortiz D."/>
            <person name="Piller C.R."/>
            <person name="Privatt S.R."/>
            <person name="Schneider S.L."/>
            <person name="Sharp S."/>
            <person name="Smith T.C."/>
            <person name="Stanton J.D."/>
            <person name="Ullery H.E."/>
            <person name="Wilson R.J."/>
            <person name="Serrano M.G."/>
            <person name="Buck G."/>
            <person name="Lee V."/>
            <person name="Wang Y."/>
            <person name="Carvalho R."/>
            <person name="Voegtly L."/>
            <person name="Shi R."/>
            <person name="Duckworth R."/>
            <person name="Johnson A."/>
            <person name="Loviza R."/>
            <person name="Walstead R."/>
            <person name="Shah Z."/>
            <person name="Kiflezghi M."/>
            <person name="Wade K."/>
            <person name="Ball S.L."/>
            <person name="Bradley K.W."/>
            <person name="Asai D.J."/>
            <person name="Bowman C.A."/>
            <person name="Russell D.A."/>
            <person name="Pope W.H."/>
            <person name="Jacobs-Sera D."/>
            <person name="Hendrix R.W."/>
            <person name="Hatfull G.F."/>
        </authorList>
    </citation>
    <scope>NUCLEOTIDE SEQUENCE [LARGE SCALE GENOMIC DNA]</scope>
</reference>
<sequence length="77" mass="8866">MPRVGMNVQEFNDFMKKCKKLGLLKVRYVSPTIHIGSKHVVAMKIVSTYETKEFTITNNPDEDFNLNKAVNEYVDSL</sequence>
<dbReference type="KEGG" id="vg:29125359"/>
<organism evidence="1 2">
    <name type="scientific">Bacillus phage SP-15</name>
    <dbReference type="NCBI Taxonomy" id="1792032"/>
    <lineage>
        <taxon>Viruses</taxon>
        <taxon>Duplodnaviria</taxon>
        <taxon>Heunggongvirae</taxon>
        <taxon>Uroviricota</taxon>
        <taxon>Caudoviricetes</taxon>
        <taxon>Thornevirus</taxon>
        <taxon>Thornevirus SP15</taxon>
    </lineage>
</organism>
<keyword evidence="2" id="KW-1185">Reference proteome</keyword>
<proteinExistence type="predicted"/>
<dbReference type="GeneID" id="29125359"/>